<comment type="caution">
    <text evidence="4">The sequence shown here is derived from an EMBL/GenBank/DDBJ whole genome shotgun (WGS) entry which is preliminary data.</text>
</comment>
<keyword evidence="5" id="KW-1185">Reference proteome</keyword>
<gene>
    <name evidence="4" type="ORF">Plo01_06240</name>
</gene>
<reference evidence="4 5" key="1">
    <citation type="submission" date="2021-01" db="EMBL/GenBank/DDBJ databases">
        <title>Whole genome shotgun sequence of Planobispora longispora NBRC 13918.</title>
        <authorList>
            <person name="Komaki H."/>
            <person name="Tamura T."/>
        </authorList>
    </citation>
    <scope>NUCLEOTIDE SEQUENCE [LARGE SCALE GENOMIC DNA]</scope>
    <source>
        <strain evidence="4 5">NBRC 13918</strain>
    </source>
</reference>
<accession>A0A8J3W3C9</accession>
<evidence type="ECO:0000313" key="5">
    <source>
        <dbReference type="Proteomes" id="UP000616724"/>
    </source>
</evidence>
<proteinExistence type="predicted"/>
<dbReference type="PANTHER" id="PTHR44591">
    <property type="entry name" value="STRESS RESPONSE REGULATOR PROTEIN 1"/>
    <property type="match status" value="1"/>
</dbReference>
<dbReference type="PROSITE" id="PS50110">
    <property type="entry name" value="RESPONSE_REGULATORY"/>
    <property type="match status" value="1"/>
</dbReference>
<dbReference type="PANTHER" id="PTHR44591:SF3">
    <property type="entry name" value="RESPONSE REGULATORY DOMAIN-CONTAINING PROTEIN"/>
    <property type="match status" value="1"/>
</dbReference>
<dbReference type="Gene3D" id="3.40.50.2300">
    <property type="match status" value="1"/>
</dbReference>
<evidence type="ECO:0000313" key="4">
    <source>
        <dbReference type="EMBL" id="GIH74195.1"/>
    </source>
</evidence>
<dbReference type="AlphaFoldDB" id="A0A8J3W3C9"/>
<sequence length="208" mass="23008">MMGRERILLVDDHEANLVALEAILNPLRKTLVRARSGAEAMKALLREDFALVLLDVMMPGMDGFETASHIKRLDQTKDVAIIFLTGTESDPDHTFRGYVAGAVDFLTKPFDPWVLRAKVQVFLDLHRKTRQLKEQANLLQTLIRRAEADGRGAELVVELAGRLAVVEERLCAPGLEDPEAAKELAEQVAMARLTCDGLAEHFRPVGGA</sequence>
<organism evidence="4 5">
    <name type="scientific">Planobispora longispora</name>
    <dbReference type="NCBI Taxonomy" id="28887"/>
    <lineage>
        <taxon>Bacteria</taxon>
        <taxon>Bacillati</taxon>
        <taxon>Actinomycetota</taxon>
        <taxon>Actinomycetes</taxon>
        <taxon>Streptosporangiales</taxon>
        <taxon>Streptosporangiaceae</taxon>
        <taxon>Planobispora</taxon>
    </lineage>
</organism>
<dbReference type="InterPro" id="IPR050595">
    <property type="entry name" value="Bact_response_regulator"/>
</dbReference>
<dbReference type="EMBL" id="BOOH01000004">
    <property type="protein sequence ID" value="GIH74195.1"/>
    <property type="molecule type" value="Genomic_DNA"/>
</dbReference>
<dbReference type="Proteomes" id="UP000616724">
    <property type="component" value="Unassembled WGS sequence"/>
</dbReference>
<evidence type="ECO:0000256" key="1">
    <source>
        <dbReference type="ARBA" id="ARBA00022553"/>
    </source>
</evidence>
<evidence type="ECO:0000259" key="3">
    <source>
        <dbReference type="PROSITE" id="PS50110"/>
    </source>
</evidence>
<protein>
    <submittedName>
        <fullName evidence="4">Response regulator</fullName>
    </submittedName>
</protein>
<dbReference type="SUPFAM" id="SSF52172">
    <property type="entry name" value="CheY-like"/>
    <property type="match status" value="1"/>
</dbReference>
<dbReference type="Pfam" id="PF00072">
    <property type="entry name" value="Response_reg"/>
    <property type="match status" value="1"/>
</dbReference>
<feature type="modified residue" description="4-aspartylphosphate" evidence="2">
    <location>
        <position position="55"/>
    </location>
</feature>
<name>A0A8J3W3C9_9ACTN</name>
<evidence type="ECO:0000256" key="2">
    <source>
        <dbReference type="PROSITE-ProRule" id="PRU00169"/>
    </source>
</evidence>
<dbReference type="SMART" id="SM00448">
    <property type="entry name" value="REC"/>
    <property type="match status" value="1"/>
</dbReference>
<dbReference type="RefSeq" id="WP_203888919.1">
    <property type="nucleotide sequence ID" value="NZ_BOOH01000004.1"/>
</dbReference>
<dbReference type="InterPro" id="IPR001789">
    <property type="entry name" value="Sig_transdc_resp-reg_receiver"/>
</dbReference>
<keyword evidence="1 2" id="KW-0597">Phosphoprotein</keyword>
<feature type="domain" description="Response regulatory" evidence="3">
    <location>
        <begin position="6"/>
        <end position="123"/>
    </location>
</feature>
<dbReference type="GO" id="GO:0000160">
    <property type="term" value="P:phosphorelay signal transduction system"/>
    <property type="evidence" value="ECO:0007669"/>
    <property type="project" value="InterPro"/>
</dbReference>
<dbReference type="InterPro" id="IPR011006">
    <property type="entry name" value="CheY-like_superfamily"/>
</dbReference>